<comment type="caution">
    <text evidence="3">The sequence shown here is derived from an EMBL/GenBank/DDBJ whole genome shotgun (WGS) entry which is preliminary data.</text>
</comment>
<feature type="chain" id="PRO_5046754208" evidence="1">
    <location>
        <begin position="23"/>
        <end position="399"/>
    </location>
</feature>
<keyword evidence="4" id="KW-1185">Reference proteome</keyword>
<dbReference type="Gene3D" id="2.160.20.10">
    <property type="entry name" value="Single-stranded right-handed beta-helix, Pectin lyase-like"/>
    <property type="match status" value="1"/>
</dbReference>
<dbReference type="InterPro" id="IPR011050">
    <property type="entry name" value="Pectin_lyase_fold/virulence"/>
</dbReference>
<dbReference type="InterPro" id="IPR006626">
    <property type="entry name" value="PbH1"/>
</dbReference>
<dbReference type="Pfam" id="PF13229">
    <property type="entry name" value="Beta_helix"/>
    <property type="match status" value="1"/>
</dbReference>
<accession>A0ABW3H419</accession>
<feature type="domain" description="Right handed beta helix" evidence="2">
    <location>
        <begin position="90"/>
        <end position="216"/>
    </location>
</feature>
<organism evidence="3 4">
    <name type="scientific">Sphingomonas canadensis</name>
    <dbReference type="NCBI Taxonomy" id="1219257"/>
    <lineage>
        <taxon>Bacteria</taxon>
        <taxon>Pseudomonadati</taxon>
        <taxon>Pseudomonadota</taxon>
        <taxon>Alphaproteobacteria</taxon>
        <taxon>Sphingomonadales</taxon>
        <taxon>Sphingomonadaceae</taxon>
        <taxon>Sphingomonas</taxon>
    </lineage>
</organism>
<feature type="signal peptide" evidence="1">
    <location>
        <begin position="1"/>
        <end position="22"/>
    </location>
</feature>
<dbReference type="InterPro" id="IPR039448">
    <property type="entry name" value="Beta_helix"/>
</dbReference>
<reference evidence="4" key="1">
    <citation type="journal article" date="2019" name="Int. J. Syst. Evol. Microbiol.">
        <title>The Global Catalogue of Microorganisms (GCM) 10K type strain sequencing project: providing services to taxonomists for standard genome sequencing and annotation.</title>
        <authorList>
            <consortium name="The Broad Institute Genomics Platform"/>
            <consortium name="The Broad Institute Genome Sequencing Center for Infectious Disease"/>
            <person name="Wu L."/>
            <person name="Ma J."/>
        </authorList>
    </citation>
    <scope>NUCLEOTIDE SEQUENCE [LARGE SCALE GENOMIC DNA]</scope>
    <source>
        <strain evidence="4">CCUG 62982</strain>
    </source>
</reference>
<dbReference type="RefSeq" id="WP_264942329.1">
    <property type="nucleotide sequence ID" value="NZ_JAPDRA010000001.1"/>
</dbReference>
<name>A0ABW3H419_9SPHN</name>
<evidence type="ECO:0000259" key="2">
    <source>
        <dbReference type="Pfam" id="PF13229"/>
    </source>
</evidence>
<dbReference type="InterPro" id="IPR022441">
    <property type="entry name" value="Para_beta_helix_rpt-2"/>
</dbReference>
<evidence type="ECO:0000313" key="4">
    <source>
        <dbReference type="Proteomes" id="UP001596977"/>
    </source>
</evidence>
<sequence length="399" mass="40560">MTRNALPAAAIAALLAAAPAAARDIVVEAGANAQERLQAALIEAQPGDVVKIGAGRFDLTDGLSLDVDRVTVQGAGPDATILSFKGQLGAGEGLLVTSDDVVLRGFAVEDSRGDGIKSKGADRIVYKNIRVEWTGGPKATNGAYGVYPVESKWVLVDGVTVKGASDAGIYVGQSQQIVVRNSTVSQNVAGIEIENSRNADVYDNVATHNTGGILVFDLPSLPVMGGGEVRVFDNAVVDNDTPNFAPKGNIVASVPTGTGVLVMANDNVHVFNNAMSGNGTANVMIVSYRQPFDDKRYNPLPRGIVVEGNAQGRAGFAPAIPGGEQIAAALGGSLPPVLWDGTGDAAQIHVGGGVAVLSLGLALGAPPETAKPAPMTLDGAKPAPPPAVVLPAAMEAAAK</sequence>
<dbReference type="InterPro" id="IPR022442">
    <property type="entry name" value="SO_2930-like_dom"/>
</dbReference>
<dbReference type="EMBL" id="JBHTJG010000001">
    <property type="protein sequence ID" value="MFD0945430.1"/>
    <property type="molecule type" value="Genomic_DNA"/>
</dbReference>
<dbReference type="SUPFAM" id="SSF51126">
    <property type="entry name" value="Pectin lyase-like"/>
    <property type="match status" value="1"/>
</dbReference>
<keyword evidence="1" id="KW-0732">Signal</keyword>
<gene>
    <name evidence="3" type="ORF">ACFQ1E_03665</name>
</gene>
<evidence type="ECO:0000256" key="1">
    <source>
        <dbReference type="SAM" id="SignalP"/>
    </source>
</evidence>
<dbReference type="Proteomes" id="UP001596977">
    <property type="component" value="Unassembled WGS sequence"/>
</dbReference>
<dbReference type="SMART" id="SM00710">
    <property type="entry name" value="PbH1"/>
    <property type="match status" value="7"/>
</dbReference>
<dbReference type="NCBIfam" id="TIGR03804">
    <property type="entry name" value="para_beta_helix"/>
    <property type="match status" value="1"/>
</dbReference>
<proteinExistence type="predicted"/>
<evidence type="ECO:0000313" key="3">
    <source>
        <dbReference type="EMBL" id="MFD0945430.1"/>
    </source>
</evidence>
<protein>
    <submittedName>
        <fullName evidence="3">Parallel beta-helix domain-containing protein</fullName>
    </submittedName>
</protein>
<dbReference type="NCBIfam" id="TIGR03805">
    <property type="entry name" value="beta_helix_1"/>
    <property type="match status" value="1"/>
</dbReference>
<dbReference type="InterPro" id="IPR012334">
    <property type="entry name" value="Pectin_lyas_fold"/>
</dbReference>